<dbReference type="PANTHER" id="PTHR43877">
    <property type="entry name" value="AMINOALKYLPHOSPHONATE N-ACETYLTRANSFERASE-RELATED-RELATED"/>
    <property type="match status" value="1"/>
</dbReference>
<evidence type="ECO:0000256" key="1">
    <source>
        <dbReference type="ARBA" id="ARBA00022679"/>
    </source>
</evidence>
<dbReference type="PROSITE" id="PS51186">
    <property type="entry name" value="GNAT"/>
    <property type="match status" value="1"/>
</dbReference>
<reference evidence="4 5" key="1">
    <citation type="submission" date="2021-08" db="EMBL/GenBank/DDBJ databases">
        <authorList>
            <person name="Peeters C."/>
        </authorList>
    </citation>
    <scope>NUCLEOTIDE SEQUENCE [LARGE SCALE GENOMIC DNA]</scope>
    <source>
        <strain evidence="4 5">LMG 21510</strain>
    </source>
</reference>
<dbReference type="CDD" id="cd04301">
    <property type="entry name" value="NAT_SF"/>
    <property type="match status" value="1"/>
</dbReference>
<proteinExistence type="predicted"/>
<evidence type="ECO:0000313" key="5">
    <source>
        <dbReference type="Proteomes" id="UP000721236"/>
    </source>
</evidence>
<feature type="domain" description="N-acetyltransferase" evidence="3">
    <location>
        <begin position="5"/>
        <end position="168"/>
    </location>
</feature>
<dbReference type="Proteomes" id="UP000721236">
    <property type="component" value="Unassembled WGS sequence"/>
</dbReference>
<dbReference type="InterPro" id="IPR000182">
    <property type="entry name" value="GNAT_dom"/>
</dbReference>
<protein>
    <recommendedName>
        <fullName evidence="3">N-acetyltransferase domain-containing protein</fullName>
    </recommendedName>
</protein>
<name>A0ABN7YVT2_9BURK</name>
<sequence length="183" mass="19229">MAPNVELVSAAPQDAARIARLHAASWRASYRGQLPDAFLDAGAAAERLATWEARMRGAEGPLEATLALVGGELAGFACLMPLAEPEHGVYLDNLHVLPAFHGHGLGKRLLAHCAQRAQALAPGQPLFLYVLEGNALARAFYGRMGGIESAPFDDAFAPAGVVVTVRRVVWPDVPALAARCSGA</sequence>
<keyword evidence="2" id="KW-0012">Acyltransferase</keyword>
<dbReference type="SUPFAM" id="SSF55729">
    <property type="entry name" value="Acyl-CoA N-acyltransferases (Nat)"/>
    <property type="match status" value="1"/>
</dbReference>
<organism evidence="4 5">
    <name type="scientific">Cupriavidus respiraculi</name>
    <dbReference type="NCBI Taxonomy" id="195930"/>
    <lineage>
        <taxon>Bacteria</taxon>
        <taxon>Pseudomonadati</taxon>
        <taxon>Pseudomonadota</taxon>
        <taxon>Betaproteobacteria</taxon>
        <taxon>Burkholderiales</taxon>
        <taxon>Burkholderiaceae</taxon>
        <taxon>Cupriavidus</taxon>
    </lineage>
</organism>
<accession>A0ABN7YVT2</accession>
<evidence type="ECO:0000256" key="2">
    <source>
        <dbReference type="ARBA" id="ARBA00023315"/>
    </source>
</evidence>
<evidence type="ECO:0000259" key="3">
    <source>
        <dbReference type="PROSITE" id="PS51186"/>
    </source>
</evidence>
<dbReference type="Gene3D" id="3.40.630.30">
    <property type="match status" value="1"/>
</dbReference>
<dbReference type="InterPro" id="IPR016181">
    <property type="entry name" value="Acyl_CoA_acyltransferase"/>
</dbReference>
<gene>
    <name evidence="4" type="ORF">LMG21510_03340</name>
</gene>
<evidence type="ECO:0000313" key="4">
    <source>
        <dbReference type="EMBL" id="CAG9177598.1"/>
    </source>
</evidence>
<dbReference type="RefSeq" id="WP_224042840.1">
    <property type="nucleotide sequence ID" value="NZ_CAJZAH010000003.1"/>
</dbReference>
<comment type="caution">
    <text evidence="4">The sequence shown here is derived from an EMBL/GenBank/DDBJ whole genome shotgun (WGS) entry which is preliminary data.</text>
</comment>
<keyword evidence="1" id="KW-0808">Transferase</keyword>
<dbReference type="EMBL" id="CAJZAH010000003">
    <property type="protein sequence ID" value="CAG9177598.1"/>
    <property type="molecule type" value="Genomic_DNA"/>
</dbReference>
<dbReference type="InterPro" id="IPR050832">
    <property type="entry name" value="Bact_Acetyltransf"/>
</dbReference>
<dbReference type="Pfam" id="PF00583">
    <property type="entry name" value="Acetyltransf_1"/>
    <property type="match status" value="1"/>
</dbReference>
<keyword evidence="5" id="KW-1185">Reference proteome</keyword>